<keyword evidence="1" id="KW-1133">Transmembrane helix</keyword>
<dbReference type="EMBL" id="LNYK01000007">
    <property type="protein sequence ID" value="KTD22608.1"/>
    <property type="molecule type" value="Genomic_DNA"/>
</dbReference>
<dbReference type="OrthoDB" id="5653183at2"/>
<feature type="transmembrane region" description="Helical" evidence="1">
    <location>
        <begin position="83"/>
        <end position="105"/>
    </location>
</feature>
<dbReference type="Proteomes" id="UP000054997">
    <property type="component" value="Unassembled WGS sequence"/>
</dbReference>
<keyword evidence="1" id="KW-0812">Transmembrane</keyword>
<evidence type="ECO:0000313" key="2">
    <source>
        <dbReference type="EMBL" id="KTD22608.1"/>
    </source>
</evidence>
<reference evidence="2 3" key="1">
    <citation type="submission" date="2015-11" db="EMBL/GenBank/DDBJ databases">
        <title>Genomic analysis of 38 Legionella species identifies large and diverse effector repertoires.</title>
        <authorList>
            <person name="Burstein D."/>
            <person name="Amaro F."/>
            <person name="Zusman T."/>
            <person name="Lifshitz Z."/>
            <person name="Cohen O."/>
            <person name="Gilbert J.A."/>
            <person name="Pupko T."/>
            <person name="Shuman H.A."/>
            <person name="Segal G."/>
        </authorList>
    </citation>
    <scope>NUCLEOTIDE SEQUENCE [LARGE SCALE GENOMIC DNA]</scope>
    <source>
        <strain evidence="2 3">ATCC 49505</strain>
    </source>
</reference>
<dbReference type="AlphaFoldDB" id="A0A0W0VR60"/>
<gene>
    <name evidence="2" type="ORF">Llon_0482</name>
</gene>
<proteinExistence type="predicted"/>
<dbReference type="RefSeq" id="WP_058528496.1">
    <property type="nucleotide sequence ID" value="NZ_CAAAHZ010000001.1"/>
</dbReference>
<name>A0A0W0VR60_9GAMM</name>
<dbReference type="STRING" id="45068.Llon_0482"/>
<keyword evidence="1" id="KW-0472">Membrane</keyword>
<dbReference type="PATRIC" id="fig|45068.5.peg.521"/>
<evidence type="ECO:0000313" key="3">
    <source>
        <dbReference type="Proteomes" id="UP000054997"/>
    </source>
</evidence>
<accession>A0A0W0VR60</accession>
<protein>
    <submittedName>
        <fullName evidence="2">Uncharacterized protein</fullName>
    </submittedName>
</protein>
<sequence>MLLTLALIILGTSILVFFSDEFARIIKKLFSVYWIRLLLPIIIVSMLIEHYMDWVFWLLLRGKEFILELVYCINAPLHLETTVIAQIIFLFLIANIPIWILHLLAKRKMIPKPWEHTYLTSILLWVVAVILLIVP</sequence>
<organism evidence="2 3">
    <name type="scientific">Legionella londiniensis</name>
    <dbReference type="NCBI Taxonomy" id="45068"/>
    <lineage>
        <taxon>Bacteria</taxon>
        <taxon>Pseudomonadati</taxon>
        <taxon>Pseudomonadota</taxon>
        <taxon>Gammaproteobacteria</taxon>
        <taxon>Legionellales</taxon>
        <taxon>Legionellaceae</taxon>
        <taxon>Legionella</taxon>
    </lineage>
</organism>
<feature type="transmembrane region" description="Helical" evidence="1">
    <location>
        <begin position="117"/>
        <end position="134"/>
    </location>
</feature>
<keyword evidence="3" id="KW-1185">Reference proteome</keyword>
<comment type="caution">
    <text evidence="2">The sequence shown here is derived from an EMBL/GenBank/DDBJ whole genome shotgun (WGS) entry which is preliminary data.</text>
</comment>
<feature type="transmembrane region" description="Helical" evidence="1">
    <location>
        <begin position="29"/>
        <end position="48"/>
    </location>
</feature>
<evidence type="ECO:0000256" key="1">
    <source>
        <dbReference type="SAM" id="Phobius"/>
    </source>
</evidence>